<evidence type="ECO:0000259" key="5">
    <source>
        <dbReference type="PROSITE" id="PS50931"/>
    </source>
</evidence>
<keyword evidence="2" id="KW-0805">Transcription regulation</keyword>
<dbReference type="PROSITE" id="PS50931">
    <property type="entry name" value="HTH_LYSR"/>
    <property type="match status" value="1"/>
</dbReference>
<accession>A0ABW2I979</accession>
<dbReference type="EMBL" id="JBHTBU010000001">
    <property type="protein sequence ID" value="MFC7287573.1"/>
    <property type="molecule type" value="Genomic_DNA"/>
</dbReference>
<dbReference type="Pfam" id="PF03466">
    <property type="entry name" value="LysR_substrate"/>
    <property type="match status" value="1"/>
</dbReference>
<sequence>MHFDLIDLRLLVAIADAGSLSKAAASFPIALSAASNRLRHFEQRSGLTLFQRSAEGMHLTPAGRLVLDRARHVLLETENLKDTLRDLTGQRRITLRLAGTTVANSTFLPAALGPFLADYPEIDLQLVEHKSADVLLAVQSGEVEVGVLDGNLATSDVIPLPFRHDKLVLLVPSGHALAERPSVQLKDALGFAFVCLPPERAMQRFIEEMAVQNSRPLRVRVRAPSFYAIAQLVAEQAGIAMLPEAAALRHIRELPVHMVALEDAWATRELRICIRAWDTLSTHARQLVDYLVANDQPHAEARSRL</sequence>
<comment type="caution">
    <text evidence="6">The sequence shown here is derived from an EMBL/GenBank/DDBJ whole genome shotgun (WGS) entry which is preliminary data.</text>
</comment>
<proteinExistence type="inferred from homology"/>
<dbReference type="Gene3D" id="1.10.10.10">
    <property type="entry name" value="Winged helix-like DNA-binding domain superfamily/Winged helix DNA-binding domain"/>
    <property type="match status" value="1"/>
</dbReference>
<keyword evidence="4" id="KW-0804">Transcription</keyword>
<keyword evidence="7" id="KW-1185">Reference proteome</keyword>
<dbReference type="InterPro" id="IPR050950">
    <property type="entry name" value="HTH-type_LysR_regulators"/>
</dbReference>
<evidence type="ECO:0000256" key="3">
    <source>
        <dbReference type="ARBA" id="ARBA00023125"/>
    </source>
</evidence>
<evidence type="ECO:0000256" key="2">
    <source>
        <dbReference type="ARBA" id="ARBA00023015"/>
    </source>
</evidence>
<dbReference type="Gene3D" id="3.40.190.290">
    <property type="match status" value="1"/>
</dbReference>
<name>A0ABW2I979_9BURK</name>
<dbReference type="InterPro" id="IPR036388">
    <property type="entry name" value="WH-like_DNA-bd_sf"/>
</dbReference>
<dbReference type="Proteomes" id="UP001596542">
    <property type="component" value="Unassembled WGS sequence"/>
</dbReference>
<evidence type="ECO:0000313" key="6">
    <source>
        <dbReference type="EMBL" id="MFC7287573.1"/>
    </source>
</evidence>
<keyword evidence="3" id="KW-0238">DNA-binding</keyword>
<dbReference type="Pfam" id="PF00126">
    <property type="entry name" value="HTH_1"/>
    <property type="match status" value="1"/>
</dbReference>
<dbReference type="SUPFAM" id="SSF53850">
    <property type="entry name" value="Periplasmic binding protein-like II"/>
    <property type="match status" value="1"/>
</dbReference>
<evidence type="ECO:0000256" key="1">
    <source>
        <dbReference type="ARBA" id="ARBA00009437"/>
    </source>
</evidence>
<dbReference type="SUPFAM" id="SSF46785">
    <property type="entry name" value="Winged helix' DNA-binding domain"/>
    <property type="match status" value="1"/>
</dbReference>
<dbReference type="PANTHER" id="PTHR30419">
    <property type="entry name" value="HTH-TYPE TRANSCRIPTIONAL REGULATOR YBHD"/>
    <property type="match status" value="1"/>
</dbReference>
<dbReference type="PANTHER" id="PTHR30419:SF2">
    <property type="entry name" value="LYSR FAMILY TRANSCRIPTIONAL REGULATOR"/>
    <property type="match status" value="1"/>
</dbReference>
<organism evidence="6 7">
    <name type="scientific">Herminiimonas glaciei</name>
    <dbReference type="NCBI Taxonomy" id="523788"/>
    <lineage>
        <taxon>Bacteria</taxon>
        <taxon>Pseudomonadati</taxon>
        <taxon>Pseudomonadota</taxon>
        <taxon>Betaproteobacteria</taxon>
        <taxon>Burkholderiales</taxon>
        <taxon>Oxalobacteraceae</taxon>
        <taxon>Herminiimonas</taxon>
    </lineage>
</organism>
<dbReference type="InterPro" id="IPR036390">
    <property type="entry name" value="WH_DNA-bd_sf"/>
</dbReference>
<reference evidence="7" key="1">
    <citation type="journal article" date="2019" name="Int. J. Syst. Evol. Microbiol.">
        <title>The Global Catalogue of Microorganisms (GCM) 10K type strain sequencing project: providing services to taxonomists for standard genome sequencing and annotation.</title>
        <authorList>
            <consortium name="The Broad Institute Genomics Platform"/>
            <consortium name="The Broad Institute Genome Sequencing Center for Infectious Disease"/>
            <person name="Wu L."/>
            <person name="Ma J."/>
        </authorList>
    </citation>
    <scope>NUCLEOTIDE SEQUENCE [LARGE SCALE GENOMIC DNA]</scope>
    <source>
        <strain evidence="7">KACC 12508</strain>
    </source>
</reference>
<evidence type="ECO:0000313" key="7">
    <source>
        <dbReference type="Proteomes" id="UP001596542"/>
    </source>
</evidence>
<dbReference type="RefSeq" id="WP_382270778.1">
    <property type="nucleotide sequence ID" value="NZ_JBHTBU010000001.1"/>
</dbReference>
<comment type="similarity">
    <text evidence="1">Belongs to the LysR transcriptional regulatory family.</text>
</comment>
<dbReference type="InterPro" id="IPR005119">
    <property type="entry name" value="LysR_subst-bd"/>
</dbReference>
<evidence type="ECO:0000256" key="4">
    <source>
        <dbReference type="ARBA" id="ARBA00023163"/>
    </source>
</evidence>
<gene>
    <name evidence="6" type="ORF">ACFQPC_05920</name>
</gene>
<dbReference type="CDD" id="cd08421">
    <property type="entry name" value="PBP2_LTTR_like_1"/>
    <property type="match status" value="1"/>
</dbReference>
<feature type="domain" description="HTH lysR-type" evidence="5">
    <location>
        <begin position="3"/>
        <end position="60"/>
    </location>
</feature>
<dbReference type="InterPro" id="IPR000847">
    <property type="entry name" value="LysR_HTH_N"/>
</dbReference>
<protein>
    <submittedName>
        <fullName evidence="6">LysR substrate-binding domain-containing protein</fullName>
    </submittedName>
</protein>